<dbReference type="Pfam" id="PF01464">
    <property type="entry name" value="SLT"/>
    <property type="match status" value="1"/>
</dbReference>
<reference evidence="5" key="1">
    <citation type="submission" date="2023-07" db="EMBL/GenBank/DDBJ databases">
        <title>Study on multiphase classification of strain Alteromonas salexigens isolated from the Yellow Sea.</title>
        <authorList>
            <person name="Sun L."/>
        </authorList>
    </citation>
    <scope>NUCLEOTIDE SEQUENCE [LARGE SCALE GENOMIC DNA]</scope>
    <source>
        <strain evidence="5">ASW11-19</strain>
    </source>
</reference>
<feature type="domain" description="Transglycosylase SLT" evidence="3">
    <location>
        <begin position="212"/>
        <end position="329"/>
    </location>
</feature>
<comment type="caution">
    <text evidence="4">The sequence shown here is derived from an EMBL/GenBank/DDBJ whole genome shotgun (WGS) entry which is preliminary data.</text>
</comment>
<dbReference type="Proteomes" id="UP001209257">
    <property type="component" value="Unassembled WGS sequence"/>
</dbReference>
<protein>
    <submittedName>
        <fullName evidence="4">Transglycosylase SLT domain-containing protein</fullName>
    </submittedName>
</protein>
<proteinExistence type="inferred from homology"/>
<dbReference type="InterPro" id="IPR008258">
    <property type="entry name" value="Transglycosylase_SLT_dom_1"/>
</dbReference>
<dbReference type="PROSITE" id="PS00922">
    <property type="entry name" value="TRANSGLYCOSYLASE"/>
    <property type="match status" value="1"/>
</dbReference>
<feature type="signal peptide" evidence="2">
    <location>
        <begin position="1"/>
        <end position="23"/>
    </location>
</feature>
<evidence type="ECO:0000256" key="1">
    <source>
        <dbReference type="ARBA" id="ARBA00007734"/>
    </source>
</evidence>
<feature type="chain" id="PRO_5045484985" evidence="2">
    <location>
        <begin position="24"/>
        <end position="382"/>
    </location>
</feature>
<evidence type="ECO:0000313" key="4">
    <source>
        <dbReference type="EMBL" id="MCU7555389.1"/>
    </source>
</evidence>
<dbReference type="SUPFAM" id="SSF53955">
    <property type="entry name" value="Lysozyme-like"/>
    <property type="match status" value="1"/>
</dbReference>
<evidence type="ECO:0000313" key="5">
    <source>
        <dbReference type="Proteomes" id="UP001209257"/>
    </source>
</evidence>
<dbReference type="InterPro" id="IPR023346">
    <property type="entry name" value="Lysozyme-like_dom_sf"/>
</dbReference>
<organism evidence="4 5">
    <name type="scientific">Alteromonas salexigens</name>
    <dbReference type="NCBI Taxonomy" id="2982530"/>
    <lineage>
        <taxon>Bacteria</taxon>
        <taxon>Pseudomonadati</taxon>
        <taxon>Pseudomonadota</taxon>
        <taxon>Gammaproteobacteria</taxon>
        <taxon>Alteromonadales</taxon>
        <taxon>Alteromonadaceae</taxon>
        <taxon>Alteromonas/Salinimonas group</taxon>
        <taxon>Alteromonas</taxon>
    </lineage>
</organism>
<accession>A0ABT2VU56</accession>
<dbReference type="PANTHER" id="PTHR37423">
    <property type="entry name" value="SOLUBLE LYTIC MUREIN TRANSGLYCOSYLASE-RELATED"/>
    <property type="match status" value="1"/>
</dbReference>
<evidence type="ECO:0000259" key="3">
    <source>
        <dbReference type="Pfam" id="PF01464"/>
    </source>
</evidence>
<dbReference type="InterPro" id="IPR000189">
    <property type="entry name" value="Transglyc_AS"/>
</dbReference>
<name>A0ABT2VU56_9ALTE</name>
<comment type="similarity">
    <text evidence="1">Belongs to the transglycosylase Slt family.</text>
</comment>
<dbReference type="EMBL" id="JAOTJC010000011">
    <property type="protein sequence ID" value="MCU7555389.1"/>
    <property type="molecule type" value="Genomic_DNA"/>
</dbReference>
<sequence>MKPRIWAATLAVVSYVATAPANARQQPEDAEFERFQQQLSSEFAEYERQQKAMYDEFVEEWQRAQQAYKKELSAIWGEAELSDSKRYVSYSQDLRQKTVVDYQQNTVSIEVQGQLDEVDLLQRIEARLAELATTPVQQAVKEDPIVQRLPESLHLSGGTNTDATLLDPDTEVLSIVRDVTPSIKATPTTTSMTVTLPSVAAQKRVTRVLPTVKSYAQKHGLSVPLMLAIIHTESSFNPMARSHIPAFGLMQIVPTTAGRDVSEYLYGEQQLFSPAYLFEAERNIEAGSVYFYLLSRRYFGGVKNDGVRQWLAIAAYNTGPGNVARTFGHGFSLAQATHVANTMSSAEVHRHLMSSLPAQETKDYLTKISERQSYYQQLLETL</sequence>
<dbReference type="RefSeq" id="WP_262995021.1">
    <property type="nucleotide sequence ID" value="NZ_JAOTJC010000011.1"/>
</dbReference>
<dbReference type="PANTHER" id="PTHR37423:SF2">
    <property type="entry name" value="MEMBRANE-BOUND LYTIC MUREIN TRANSGLYCOSYLASE C"/>
    <property type="match status" value="1"/>
</dbReference>
<gene>
    <name evidence="4" type="ORF">OCL06_12405</name>
</gene>
<dbReference type="Gene3D" id="1.10.530.10">
    <property type="match status" value="1"/>
</dbReference>
<evidence type="ECO:0000256" key="2">
    <source>
        <dbReference type="SAM" id="SignalP"/>
    </source>
</evidence>
<dbReference type="CDD" id="cd16893">
    <property type="entry name" value="LT_MltC_MltE"/>
    <property type="match status" value="1"/>
</dbReference>
<keyword evidence="2" id="KW-0732">Signal</keyword>
<keyword evidence="5" id="KW-1185">Reference proteome</keyword>